<dbReference type="InterPro" id="IPR041078">
    <property type="entry name" value="Plavaka"/>
</dbReference>
<dbReference type="Proteomes" id="UP000823399">
    <property type="component" value="Unassembled WGS sequence"/>
</dbReference>
<accession>A0A9P7JQ33</accession>
<dbReference type="EMBL" id="JABBWM010000064">
    <property type="protein sequence ID" value="KAG2097741.1"/>
    <property type="molecule type" value="Genomic_DNA"/>
</dbReference>
<evidence type="ECO:0000313" key="1">
    <source>
        <dbReference type="EMBL" id="KAG2097741.1"/>
    </source>
</evidence>
<organism evidence="1 2">
    <name type="scientific">Suillus discolor</name>
    <dbReference type="NCBI Taxonomy" id="1912936"/>
    <lineage>
        <taxon>Eukaryota</taxon>
        <taxon>Fungi</taxon>
        <taxon>Dikarya</taxon>
        <taxon>Basidiomycota</taxon>
        <taxon>Agaricomycotina</taxon>
        <taxon>Agaricomycetes</taxon>
        <taxon>Agaricomycetidae</taxon>
        <taxon>Boletales</taxon>
        <taxon>Suillineae</taxon>
        <taxon>Suillaceae</taxon>
        <taxon>Suillus</taxon>
    </lineage>
</organism>
<dbReference type="AlphaFoldDB" id="A0A9P7JQ33"/>
<comment type="caution">
    <text evidence="1">The sequence shown here is derived from an EMBL/GenBank/DDBJ whole genome shotgun (WGS) entry which is preliminary data.</text>
</comment>
<dbReference type="GeneID" id="64696352"/>
<proteinExistence type="predicted"/>
<gene>
    <name evidence="1" type="ORF">F5147DRAFT_656280</name>
</gene>
<dbReference type="OrthoDB" id="2418900at2759"/>
<name>A0A9P7JQ33_9AGAM</name>
<sequence length="177" mass="20016">MHAWSWVAYMPIPQFVCHPDFFSLLQAHVWHWCMDIVFVNLKSAAVTDTQMVDPVGNLHYAFTSLVAYTADLPEQQLIACSQFGDEKLYLPRFGHLTIKALHQLCQCVDPCKVQHFQEKAKAQSPTFTPTSIATMKALLEEFHHFKGSIILAKACRGALGPIDHFQILKLELLASFS</sequence>
<keyword evidence="2" id="KW-1185">Reference proteome</keyword>
<reference evidence="1" key="1">
    <citation type="journal article" date="2020" name="New Phytol.">
        <title>Comparative genomics reveals dynamic genome evolution in host specialist ectomycorrhizal fungi.</title>
        <authorList>
            <person name="Lofgren L.A."/>
            <person name="Nguyen N.H."/>
            <person name="Vilgalys R."/>
            <person name="Ruytinx J."/>
            <person name="Liao H.L."/>
            <person name="Branco S."/>
            <person name="Kuo A."/>
            <person name="LaButti K."/>
            <person name="Lipzen A."/>
            <person name="Andreopoulos W."/>
            <person name="Pangilinan J."/>
            <person name="Riley R."/>
            <person name="Hundley H."/>
            <person name="Na H."/>
            <person name="Barry K."/>
            <person name="Grigoriev I.V."/>
            <person name="Stajich J.E."/>
            <person name="Kennedy P.G."/>
        </authorList>
    </citation>
    <scope>NUCLEOTIDE SEQUENCE</scope>
    <source>
        <strain evidence="1">FC423</strain>
    </source>
</reference>
<dbReference type="RefSeq" id="XP_041288640.1">
    <property type="nucleotide sequence ID" value="XM_041434093.1"/>
</dbReference>
<dbReference type="Pfam" id="PF18759">
    <property type="entry name" value="Plavaka"/>
    <property type="match status" value="1"/>
</dbReference>
<protein>
    <submittedName>
        <fullName evidence="1">Uncharacterized protein</fullName>
    </submittedName>
</protein>
<evidence type="ECO:0000313" key="2">
    <source>
        <dbReference type="Proteomes" id="UP000823399"/>
    </source>
</evidence>